<comment type="caution">
    <text evidence="1">The sequence shown here is derived from an EMBL/GenBank/DDBJ whole genome shotgun (WGS) entry which is preliminary data.</text>
</comment>
<sequence>MFYSYCIDTFDTGLVNRQCWGHDYSEGRSNANFRGHRGKSNLLHPLKLAIERPCINLKMFELPVAAPINKNMSN</sequence>
<organism evidence="1 2">
    <name type="scientific">Trichomalopsis sarcophagae</name>
    <dbReference type="NCBI Taxonomy" id="543379"/>
    <lineage>
        <taxon>Eukaryota</taxon>
        <taxon>Metazoa</taxon>
        <taxon>Ecdysozoa</taxon>
        <taxon>Arthropoda</taxon>
        <taxon>Hexapoda</taxon>
        <taxon>Insecta</taxon>
        <taxon>Pterygota</taxon>
        <taxon>Neoptera</taxon>
        <taxon>Endopterygota</taxon>
        <taxon>Hymenoptera</taxon>
        <taxon>Apocrita</taxon>
        <taxon>Proctotrupomorpha</taxon>
        <taxon>Chalcidoidea</taxon>
        <taxon>Pteromalidae</taxon>
        <taxon>Pteromalinae</taxon>
        <taxon>Trichomalopsis</taxon>
    </lineage>
</organism>
<keyword evidence="2" id="KW-1185">Reference proteome</keyword>
<evidence type="ECO:0000313" key="1">
    <source>
        <dbReference type="EMBL" id="OXU27202.1"/>
    </source>
</evidence>
<evidence type="ECO:0000313" key="2">
    <source>
        <dbReference type="Proteomes" id="UP000215335"/>
    </source>
</evidence>
<protein>
    <submittedName>
        <fullName evidence="1">Uncharacterized protein</fullName>
    </submittedName>
</protein>
<dbReference type="AlphaFoldDB" id="A0A232F9C8"/>
<dbReference type="Proteomes" id="UP000215335">
    <property type="component" value="Unassembled WGS sequence"/>
</dbReference>
<dbReference type="EMBL" id="NNAY01000647">
    <property type="protein sequence ID" value="OXU27202.1"/>
    <property type="molecule type" value="Genomic_DNA"/>
</dbReference>
<accession>A0A232F9C8</accession>
<reference evidence="1 2" key="1">
    <citation type="journal article" date="2017" name="Curr. Biol.">
        <title>The Evolution of Venom by Co-option of Single-Copy Genes.</title>
        <authorList>
            <person name="Martinson E.O."/>
            <person name="Mrinalini"/>
            <person name="Kelkar Y.D."/>
            <person name="Chang C.H."/>
            <person name="Werren J.H."/>
        </authorList>
    </citation>
    <scope>NUCLEOTIDE SEQUENCE [LARGE SCALE GENOMIC DNA]</scope>
    <source>
        <strain evidence="1 2">Alberta</strain>
        <tissue evidence="1">Whole body</tissue>
    </source>
</reference>
<name>A0A232F9C8_9HYME</name>
<gene>
    <name evidence="1" type="ORF">TSAR_015046</name>
</gene>
<proteinExistence type="predicted"/>